<dbReference type="Gene3D" id="1.10.10.60">
    <property type="entry name" value="Homeodomain-like"/>
    <property type="match status" value="1"/>
</dbReference>
<reference evidence="3 4" key="1">
    <citation type="submission" date="2019-04" db="EMBL/GenBank/DDBJ databases">
        <title>Streptomyces oryziradicis sp. nov., a novel actinomycete isolated from rhizosphere soil of rice (Oryza sativa L.).</title>
        <authorList>
            <person name="Li C."/>
        </authorList>
    </citation>
    <scope>NUCLEOTIDE SEQUENCE [LARGE SCALE GENOMIC DNA]</scope>
    <source>
        <strain evidence="3 4">NEAU-C40</strain>
    </source>
</reference>
<dbReference type="OrthoDB" id="3405463at2"/>
<evidence type="ECO:0000259" key="2">
    <source>
        <dbReference type="Pfam" id="PF02796"/>
    </source>
</evidence>
<dbReference type="GO" id="GO:0003677">
    <property type="term" value="F:DNA binding"/>
    <property type="evidence" value="ECO:0007669"/>
    <property type="project" value="InterPro"/>
</dbReference>
<feature type="domain" description="Resolvase HTH" evidence="2">
    <location>
        <begin position="22"/>
        <end position="60"/>
    </location>
</feature>
<dbReference type="Pfam" id="PF02796">
    <property type="entry name" value="HTH_7"/>
    <property type="match status" value="1"/>
</dbReference>
<feature type="region of interest" description="Disordered" evidence="1">
    <location>
        <begin position="1"/>
        <end position="26"/>
    </location>
</feature>
<dbReference type="SUPFAM" id="SSF46689">
    <property type="entry name" value="Homeodomain-like"/>
    <property type="match status" value="1"/>
</dbReference>
<sequence>MAEVTTEGQTTARARGQRLGSPPKLTPEQADLARQMHAAGHPAFSIAAMLKVATSTIYRLVRQPPDAVEDDED</sequence>
<name>A0A4U0SNK6_9ACTN</name>
<dbReference type="InterPro" id="IPR009057">
    <property type="entry name" value="Homeodomain-like_sf"/>
</dbReference>
<dbReference type="EMBL" id="SUMC01000019">
    <property type="protein sequence ID" value="TKA09857.1"/>
    <property type="molecule type" value="Genomic_DNA"/>
</dbReference>
<protein>
    <submittedName>
        <fullName evidence="3">Hin recombinase</fullName>
    </submittedName>
</protein>
<evidence type="ECO:0000313" key="4">
    <source>
        <dbReference type="Proteomes" id="UP000305778"/>
    </source>
</evidence>
<dbReference type="Proteomes" id="UP000305778">
    <property type="component" value="Unassembled WGS sequence"/>
</dbReference>
<organism evidence="3 4">
    <name type="scientific">Actinacidiphila oryziradicis</name>
    <dbReference type="NCBI Taxonomy" id="2571141"/>
    <lineage>
        <taxon>Bacteria</taxon>
        <taxon>Bacillati</taxon>
        <taxon>Actinomycetota</taxon>
        <taxon>Actinomycetes</taxon>
        <taxon>Kitasatosporales</taxon>
        <taxon>Streptomycetaceae</taxon>
        <taxon>Actinacidiphila</taxon>
    </lineage>
</organism>
<evidence type="ECO:0000256" key="1">
    <source>
        <dbReference type="SAM" id="MobiDB-lite"/>
    </source>
</evidence>
<proteinExistence type="predicted"/>
<keyword evidence="4" id="KW-1185">Reference proteome</keyword>
<feature type="compositionally biased region" description="Polar residues" evidence="1">
    <location>
        <begin position="1"/>
        <end position="12"/>
    </location>
</feature>
<dbReference type="RefSeq" id="WP_136725460.1">
    <property type="nucleotide sequence ID" value="NZ_SUMC01000019.1"/>
</dbReference>
<dbReference type="InterPro" id="IPR006120">
    <property type="entry name" value="Resolvase_HTH_dom"/>
</dbReference>
<dbReference type="CDD" id="cd00569">
    <property type="entry name" value="HTH_Hin_like"/>
    <property type="match status" value="1"/>
</dbReference>
<gene>
    <name evidence="3" type="ORF">FCI23_20920</name>
</gene>
<dbReference type="GO" id="GO:0000150">
    <property type="term" value="F:DNA strand exchange activity"/>
    <property type="evidence" value="ECO:0007669"/>
    <property type="project" value="InterPro"/>
</dbReference>
<accession>A0A4U0SNK6</accession>
<evidence type="ECO:0000313" key="3">
    <source>
        <dbReference type="EMBL" id="TKA09857.1"/>
    </source>
</evidence>
<dbReference type="AlphaFoldDB" id="A0A4U0SNK6"/>
<comment type="caution">
    <text evidence="3">The sequence shown here is derived from an EMBL/GenBank/DDBJ whole genome shotgun (WGS) entry which is preliminary data.</text>
</comment>